<evidence type="ECO:0000313" key="3">
    <source>
        <dbReference type="Proteomes" id="UP000627781"/>
    </source>
</evidence>
<keyword evidence="3" id="KW-1185">Reference proteome</keyword>
<sequence length="76" mass="8457">MVDKSRFKNHGLWVSIAALIPVLLKVAGVDILPDNYSNITNLVLGILVMLGILNNPTTECKWYSDDDKQVQSNTKN</sequence>
<keyword evidence="1" id="KW-0812">Transmembrane</keyword>
<dbReference type="RefSeq" id="WP_143316343.1">
    <property type="nucleotide sequence ID" value="NZ_JACSRA010000001.1"/>
</dbReference>
<reference evidence="2 3" key="1">
    <citation type="submission" date="2020-08" db="EMBL/GenBank/DDBJ databases">
        <title>A Genomic Blueprint of the Chicken Gut Microbiome.</title>
        <authorList>
            <person name="Gilroy R."/>
            <person name="Ravi A."/>
            <person name="Getino M."/>
            <person name="Pursley I."/>
            <person name="Horton D.L."/>
            <person name="Alikhan N.-F."/>
            <person name="Baker D."/>
            <person name="Gharbi K."/>
            <person name="Hall N."/>
            <person name="Watson M."/>
            <person name="Adriaenssens E.M."/>
            <person name="Foster-Nyarko E."/>
            <person name="Jarju S."/>
            <person name="Secka A."/>
            <person name="Antonio M."/>
            <person name="Oren A."/>
            <person name="Chaudhuri R."/>
            <person name="La Ragione R.M."/>
            <person name="Hildebrand F."/>
            <person name="Pallen M.J."/>
        </authorList>
    </citation>
    <scope>NUCLEOTIDE SEQUENCE [LARGE SCALE GENOMIC DNA]</scope>
    <source>
        <strain evidence="2 3">Sa3CVN1</strain>
    </source>
</reference>
<evidence type="ECO:0000313" key="2">
    <source>
        <dbReference type="EMBL" id="MBD7909926.1"/>
    </source>
</evidence>
<feature type="transmembrane region" description="Helical" evidence="1">
    <location>
        <begin position="35"/>
        <end position="53"/>
    </location>
</feature>
<feature type="transmembrane region" description="Helical" evidence="1">
    <location>
        <begin position="12"/>
        <end position="29"/>
    </location>
</feature>
<evidence type="ECO:0000256" key="1">
    <source>
        <dbReference type="SAM" id="Phobius"/>
    </source>
</evidence>
<comment type="caution">
    <text evidence="2">The sequence shown here is derived from an EMBL/GenBank/DDBJ whole genome shotgun (WGS) entry which is preliminary data.</text>
</comment>
<keyword evidence="1" id="KW-1133">Transmembrane helix</keyword>
<protein>
    <submittedName>
        <fullName evidence="2">Holin</fullName>
    </submittedName>
</protein>
<accession>A0ABR8PP17</accession>
<dbReference type="EMBL" id="JACSRA010000001">
    <property type="protein sequence ID" value="MBD7909926.1"/>
    <property type="molecule type" value="Genomic_DNA"/>
</dbReference>
<proteinExistence type="predicted"/>
<keyword evidence="1" id="KW-0472">Membrane</keyword>
<gene>
    <name evidence="2" type="ORF">H9661_01035</name>
</gene>
<dbReference type="Pfam" id="PF04531">
    <property type="entry name" value="Phage_holin_1"/>
    <property type="match status" value="1"/>
</dbReference>
<name>A0ABR8PP17_9CLOT</name>
<organism evidence="2 3">
    <name type="scientific">Clostridium cibarium</name>
    <dbReference type="NCBI Taxonomy" id="2762247"/>
    <lineage>
        <taxon>Bacteria</taxon>
        <taxon>Bacillati</taxon>
        <taxon>Bacillota</taxon>
        <taxon>Clostridia</taxon>
        <taxon>Eubacteriales</taxon>
        <taxon>Clostridiaceae</taxon>
        <taxon>Clostridium</taxon>
    </lineage>
</organism>
<dbReference type="InterPro" id="IPR006485">
    <property type="entry name" value="Phage-like_holin"/>
</dbReference>
<dbReference type="Proteomes" id="UP000627781">
    <property type="component" value="Unassembled WGS sequence"/>
</dbReference>